<evidence type="ECO:0000256" key="1">
    <source>
        <dbReference type="SAM" id="MobiDB-lite"/>
    </source>
</evidence>
<name>A0ABS8SYA5_DATST</name>
<dbReference type="Proteomes" id="UP000823775">
    <property type="component" value="Unassembled WGS sequence"/>
</dbReference>
<accession>A0ABS8SYA5</accession>
<feature type="non-terminal residue" evidence="2">
    <location>
        <position position="65"/>
    </location>
</feature>
<comment type="caution">
    <text evidence="2">The sequence shown here is derived from an EMBL/GenBank/DDBJ whole genome shotgun (WGS) entry which is preliminary data.</text>
</comment>
<feature type="region of interest" description="Disordered" evidence="1">
    <location>
        <begin position="42"/>
        <end position="65"/>
    </location>
</feature>
<organism evidence="2 3">
    <name type="scientific">Datura stramonium</name>
    <name type="common">Jimsonweed</name>
    <name type="synonym">Common thornapple</name>
    <dbReference type="NCBI Taxonomy" id="4076"/>
    <lineage>
        <taxon>Eukaryota</taxon>
        <taxon>Viridiplantae</taxon>
        <taxon>Streptophyta</taxon>
        <taxon>Embryophyta</taxon>
        <taxon>Tracheophyta</taxon>
        <taxon>Spermatophyta</taxon>
        <taxon>Magnoliopsida</taxon>
        <taxon>eudicotyledons</taxon>
        <taxon>Gunneridae</taxon>
        <taxon>Pentapetalae</taxon>
        <taxon>asterids</taxon>
        <taxon>lamiids</taxon>
        <taxon>Solanales</taxon>
        <taxon>Solanaceae</taxon>
        <taxon>Solanoideae</taxon>
        <taxon>Datureae</taxon>
        <taxon>Datura</taxon>
    </lineage>
</organism>
<keyword evidence="3" id="KW-1185">Reference proteome</keyword>
<evidence type="ECO:0000313" key="3">
    <source>
        <dbReference type="Proteomes" id="UP000823775"/>
    </source>
</evidence>
<gene>
    <name evidence="2" type="ORF">HAX54_051416</name>
</gene>
<protein>
    <submittedName>
        <fullName evidence="2">Uncharacterized protein</fullName>
    </submittedName>
</protein>
<evidence type="ECO:0000313" key="2">
    <source>
        <dbReference type="EMBL" id="MCD7463800.1"/>
    </source>
</evidence>
<sequence>MVMVLMNLVIFRGENRQQDHCGERAFAVARPLQQTTRDKKLFTSGGVEERQSSRGVAACSSSVIQ</sequence>
<feature type="compositionally biased region" description="Basic and acidic residues" evidence="1">
    <location>
        <begin position="42"/>
        <end position="52"/>
    </location>
</feature>
<proteinExistence type="predicted"/>
<dbReference type="EMBL" id="JACEIK010000916">
    <property type="protein sequence ID" value="MCD7463800.1"/>
    <property type="molecule type" value="Genomic_DNA"/>
</dbReference>
<reference evidence="2 3" key="1">
    <citation type="journal article" date="2021" name="BMC Genomics">
        <title>Datura genome reveals duplications of psychoactive alkaloid biosynthetic genes and high mutation rate following tissue culture.</title>
        <authorList>
            <person name="Rajewski A."/>
            <person name="Carter-House D."/>
            <person name="Stajich J."/>
            <person name="Litt A."/>
        </authorList>
    </citation>
    <scope>NUCLEOTIDE SEQUENCE [LARGE SCALE GENOMIC DNA]</scope>
    <source>
        <strain evidence="2">AR-01</strain>
    </source>
</reference>